<sequence length="142" mass="15463">MVEGKGEGAVKGRNCRHHLRSLGERDGEEEAGKGDCSAWGGGGEKSGGKESLPSLPLRSSAWLFLDCNSSKGNVCEQLAGCSLREGRKRIERENVALAMLWMDTEDGILHEDSEESDVSDCEQLSFINSDFSSDEFLGFTED</sequence>
<evidence type="ECO:0000313" key="2">
    <source>
        <dbReference type="EMBL" id="CAI5787403.1"/>
    </source>
</evidence>
<gene>
    <name evidence="2" type="ORF">PODLI_1B020133</name>
</gene>
<dbReference type="EMBL" id="OX395136">
    <property type="protein sequence ID" value="CAI5787403.1"/>
    <property type="molecule type" value="Genomic_DNA"/>
</dbReference>
<dbReference type="Proteomes" id="UP001178461">
    <property type="component" value="Chromosome 11"/>
</dbReference>
<feature type="compositionally biased region" description="Basic and acidic residues" evidence="1">
    <location>
        <begin position="21"/>
        <end position="33"/>
    </location>
</feature>
<evidence type="ECO:0000256" key="1">
    <source>
        <dbReference type="SAM" id="MobiDB-lite"/>
    </source>
</evidence>
<feature type="region of interest" description="Disordered" evidence="1">
    <location>
        <begin position="17"/>
        <end position="53"/>
    </location>
</feature>
<name>A0AA35PJ63_9SAUR</name>
<reference evidence="2" key="1">
    <citation type="submission" date="2022-12" db="EMBL/GenBank/DDBJ databases">
        <authorList>
            <person name="Alioto T."/>
            <person name="Alioto T."/>
            <person name="Gomez Garrido J."/>
        </authorList>
    </citation>
    <scope>NUCLEOTIDE SEQUENCE</scope>
</reference>
<organism evidence="2 3">
    <name type="scientific">Podarcis lilfordi</name>
    <name type="common">Lilford's wall lizard</name>
    <dbReference type="NCBI Taxonomy" id="74358"/>
    <lineage>
        <taxon>Eukaryota</taxon>
        <taxon>Metazoa</taxon>
        <taxon>Chordata</taxon>
        <taxon>Craniata</taxon>
        <taxon>Vertebrata</taxon>
        <taxon>Euteleostomi</taxon>
        <taxon>Lepidosauria</taxon>
        <taxon>Squamata</taxon>
        <taxon>Bifurcata</taxon>
        <taxon>Unidentata</taxon>
        <taxon>Episquamata</taxon>
        <taxon>Laterata</taxon>
        <taxon>Lacertibaenia</taxon>
        <taxon>Lacertidae</taxon>
        <taxon>Podarcis</taxon>
    </lineage>
</organism>
<protein>
    <submittedName>
        <fullName evidence="2">Uncharacterized protein</fullName>
    </submittedName>
</protein>
<proteinExistence type="predicted"/>
<evidence type="ECO:0000313" key="3">
    <source>
        <dbReference type="Proteomes" id="UP001178461"/>
    </source>
</evidence>
<dbReference type="AlphaFoldDB" id="A0AA35PJ63"/>
<keyword evidence="3" id="KW-1185">Reference proteome</keyword>
<accession>A0AA35PJ63</accession>